<name>A0A453LNM6_AEGTS</name>
<sequence length="137" mass="15713">MLNSSQQPLHDHTNQCQLDAIAQAMSIKTQFNMSRDCFNSMVTSWGRSLPKGHKLAKSWYEAKKILRALKMPYEKIHACQTDVSYLRKSMPMTSIAPSAKPLGMSREISVMVRRSRAKSPQMFFDIFQSCQEFNAFT</sequence>
<dbReference type="AlphaFoldDB" id="A0A453LNM6"/>
<evidence type="ECO:0000313" key="2">
    <source>
        <dbReference type="Proteomes" id="UP000015105"/>
    </source>
</evidence>
<reference evidence="1" key="4">
    <citation type="submission" date="2019-03" db="UniProtKB">
        <authorList>
            <consortium name="EnsemblPlants"/>
        </authorList>
    </citation>
    <scope>IDENTIFICATION</scope>
</reference>
<evidence type="ECO:0000313" key="1">
    <source>
        <dbReference type="EnsemblPlants" id="AET5Gv20854600.1"/>
    </source>
</evidence>
<proteinExistence type="predicted"/>
<reference evidence="2" key="1">
    <citation type="journal article" date="2014" name="Science">
        <title>Ancient hybridizations among the ancestral genomes of bread wheat.</title>
        <authorList>
            <consortium name="International Wheat Genome Sequencing Consortium,"/>
            <person name="Marcussen T."/>
            <person name="Sandve S.R."/>
            <person name="Heier L."/>
            <person name="Spannagl M."/>
            <person name="Pfeifer M."/>
            <person name="Jakobsen K.S."/>
            <person name="Wulff B.B."/>
            <person name="Steuernagel B."/>
            <person name="Mayer K.F."/>
            <person name="Olsen O.A."/>
        </authorList>
    </citation>
    <scope>NUCLEOTIDE SEQUENCE [LARGE SCALE GENOMIC DNA]</scope>
    <source>
        <strain evidence="2">cv. AL8/78</strain>
    </source>
</reference>
<accession>A0A453LNM6</accession>
<reference evidence="1" key="5">
    <citation type="journal article" date="2021" name="G3 (Bethesda)">
        <title>Aegilops tauschii genome assembly Aet v5.0 features greater sequence contiguity and improved annotation.</title>
        <authorList>
            <person name="Wang L."/>
            <person name="Zhu T."/>
            <person name="Rodriguez J.C."/>
            <person name="Deal K.R."/>
            <person name="Dubcovsky J."/>
            <person name="McGuire P.E."/>
            <person name="Lux T."/>
            <person name="Spannagl M."/>
            <person name="Mayer K.F.X."/>
            <person name="Baldrich P."/>
            <person name="Meyers B.C."/>
            <person name="Huo N."/>
            <person name="Gu Y.Q."/>
            <person name="Zhou H."/>
            <person name="Devos K.M."/>
            <person name="Bennetzen J.L."/>
            <person name="Unver T."/>
            <person name="Budak H."/>
            <person name="Gulick P.J."/>
            <person name="Galiba G."/>
            <person name="Kalapos B."/>
            <person name="Nelson D.R."/>
            <person name="Li P."/>
            <person name="You F.M."/>
            <person name="Luo M.C."/>
            <person name="Dvorak J."/>
        </authorList>
    </citation>
    <scope>NUCLEOTIDE SEQUENCE [LARGE SCALE GENOMIC DNA]</scope>
    <source>
        <strain evidence="1">cv. AL8/78</strain>
    </source>
</reference>
<keyword evidence="2" id="KW-1185">Reference proteome</keyword>
<dbReference type="Gramene" id="AET5Gv20854600.1">
    <property type="protein sequence ID" value="AET5Gv20854600.1"/>
    <property type="gene ID" value="AET5Gv20854600"/>
</dbReference>
<reference evidence="1" key="3">
    <citation type="journal article" date="2017" name="Nature">
        <title>Genome sequence of the progenitor of the wheat D genome Aegilops tauschii.</title>
        <authorList>
            <person name="Luo M.C."/>
            <person name="Gu Y.Q."/>
            <person name="Puiu D."/>
            <person name="Wang H."/>
            <person name="Twardziok S.O."/>
            <person name="Deal K.R."/>
            <person name="Huo N."/>
            <person name="Zhu T."/>
            <person name="Wang L."/>
            <person name="Wang Y."/>
            <person name="McGuire P.E."/>
            <person name="Liu S."/>
            <person name="Long H."/>
            <person name="Ramasamy R.K."/>
            <person name="Rodriguez J.C."/>
            <person name="Van S.L."/>
            <person name="Yuan L."/>
            <person name="Wang Z."/>
            <person name="Xia Z."/>
            <person name="Xiao L."/>
            <person name="Anderson O.D."/>
            <person name="Ouyang S."/>
            <person name="Liang Y."/>
            <person name="Zimin A.V."/>
            <person name="Pertea G."/>
            <person name="Qi P."/>
            <person name="Bennetzen J.L."/>
            <person name="Dai X."/>
            <person name="Dawson M.W."/>
            <person name="Muller H.G."/>
            <person name="Kugler K."/>
            <person name="Rivarola-Duarte L."/>
            <person name="Spannagl M."/>
            <person name="Mayer K.F.X."/>
            <person name="Lu F.H."/>
            <person name="Bevan M.W."/>
            <person name="Leroy P."/>
            <person name="Li P."/>
            <person name="You F.M."/>
            <person name="Sun Q."/>
            <person name="Liu Z."/>
            <person name="Lyons E."/>
            <person name="Wicker T."/>
            <person name="Salzberg S.L."/>
            <person name="Devos K.M."/>
            <person name="Dvorak J."/>
        </authorList>
    </citation>
    <scope>NUCLEOTIDE SEQUENCE [LARGE SCALE GENOMIC DNA]</scope>
    <source>
        <strain evidence="1">cv. AL8/78</strain>
    </source>
</reference>
<dbReference type="EnsemblPlants" id="AET5Gv20854600.1">
    <property type="protein sequence ID" value="AET5Gv20854600.1"/>
    <property type="gene ID" value="AET5Gv20854600"/>
</dbReference>
<protein>
    <submittedName>
        <fullName evidence="1">Uncharacterized protein</fullName>
    </submittedName>
</protein>
<organism evidence="1 2">
    <name type="scientific">Aegilops tauschii subsp. strangulata</name>
    <name type="common">Goatgrass</name>
    <dbReference type="NCBI Taxonomy" id="200361"/>
    <lineage>
        <taxon>Eukaryota</taxon>
        <taxon>Viridiplantae</taxon>
        <taxon>Streptophyta</taxon>
        <taxon>Embryophyta</taxon>
        <taxon>Tracheophyta</taxon>
        <taxon>Spermatophyta</taxon>
        <taxon>Magnoliopsida</taxon>
        <taxon>Liliopsida</taxon>
        <taxon>Poales</taxon>
        <taxon>Poaceae</taxon>
        <taxon>BOP clade</taxon>
        <taxon>Pooideae</taxon>
        <taxon>Triticodae</taxon>
        <taxon>Triticeae</taxon>
        <taxon>Triticinae</taxon>
        <taxon>Aegilops</taxon>
    </lineage>
</organism>
<reference evidence="2" key="2">
    <citation type="journal article" date="2017" name="Nat. Plants">
        <title>The Aegilops tauschii genome reveals multiple impacts of transposons.</title>
        <authorList>
            <person name="Zhao G."/>
            <person name="Zou C."/>
            <person name="Li K."/>
            <person name="Wang K."/>
            <person name="Li T."/>
            <person name="Gao L."/>
            <person name="Zhang X."/>
            <person name="Wang H."/>
            <person name="Yang Z."/>
            <person name="Liu X."/>
            <person name="Jiang W."/>
            <person name="Mao L."/>
            <person name="Kong X."/>
            <person name="Jiao Y."/>
            <person name="Jia J."/>
        </authorList>
    </citation>
    <scope>NUCLEOTIDE SEQUENCE [LARGE SCALE GENOMIC DNA]</scope>
    <source>
        <strain evidence="2">cv. AL8/78</strain>
    </source>
</reference>
<dbReference type="Proteomes" id="UP000015105">
    <property type="component" value="Chromosome 5D"/>
</dbReference>